<dbReference type="GO" id="GO:0051539">
    <property type="term" value="F:4 iron, 4 sulfur cluster binding"/>
    <property type="evidence" value="ECO:0007669"/>
    <property type="project" value="UniProtKB-KW"/>
</dbReference>
<keyword evidence="9" id="KW-1185">Reference proteome</keyword>
<feature type="domain" description="4Fe-4S ferredoxin-type" evidence="7">
    <location>
        <begin position="27"/>
        <end position="57"/>
    </location>
</feature>
<dbReference type="SUPFAM" id="SSF46548">
    <property type="entry name" value="alpha-helical ferredoxin"/>
    <property type="match status" value="1"/>
</dbReference>
<keyword evidence="3" id="KW-0479">Metal-binding</keyword>
<dbReference type="PANTHER" id="PTHR43551:SF1">
    <property type="entry name" value="HETERODISULFIDE REDUCTASE"/>
    <property type="match status" value="1"/>
</dbReference>
<dbReference type="Proteomes" id="UP000008544">
    <property type="component" value="Chromosome"/>
</dbReference>
<evidence type="ECO:0000313" key="8">
    <source>
        <dbReference type="EMBL" id="ACA58661.1"/>
    </source>
</evidence>
<dbReference type="GO" id="GO:0016491">
    <property type="term" value="F:oxidoreductase activity"/>
    <property type="evidence" value="ECO:0007669"/>
    <property type="project" value="UniProtKB-ARBA"/>
</dbReference>
<evidence type="ECO:0000256" key="5">
    <source>
        <dbReference type="ARBA" id="ARBA00023004"/>
    </source>
</evidence>
<evidence type="ECO:0000256" key="1">
    <source>
        <dbReference type="ARBA" id="ARBA00022448"/>
    </source>
</evidence>
<evidence type="ECO:0000313" key="9">
    <source>
        <dbReference type="Proteomes" id="UP000008544"/>
    </source>
</evidence>
<dbReference type="PANTHER" id="PTHR43551">
    <property type="entry name" value="FUMARATE REDUCTASE IRON-SULFUR SUBUNIT"/>
    <property type="match status" value="1"/>
</dbReference>
<keyword evidence="6" id="KW-0411">Iron-sulfur</keyword>
<dbReference type="STRING" id="477974.Daud_0093"/>
<dbReference type="InterPro" id="IPR004017">
    <property type="entry name" value="Cys_rich_dom"/>
</dbReference>
<evidence type="ECO:0000256" key="6">
    <source>
        <dbReference type="ARBA" id="ARBA00023014"/>
    </source>
</evidence>
<reference evidence="9" key="1">
    <citation type="submission" date="2007-10" db="EMBL/GenBank/DDBJ databases">
        <title>Complete sequence of chromosome of Desulforudis audaxviator MP104C.</title>
        <authorList>
            <person name="Copeland A."/>
            <person name="Lucas S."/>
            <person name="Lapidus A."/>
            <person name="Barry K."/>
            <person name="Glavina del Rio T."/>
            <person name="Dalin E."/>
            <person name="Tice H."/>
            <person name="Bruce D."/>
            <person name="Pitluck S."/>
            <person name="Lowry S.R."/>
            <person name="Larimer F."/>
            <person name="Land M.L."/>
            <person name="Hauser L."/>
            <person name="Kyrpides N."/>
            <person name="Ivanova N.N."/>
            <person name="Richardson P."/>
        </authorList>
    </citation>
    <scope>NUCLEOTIDE SEQUENCE [LARGE SCALE GENOMIC DNA]</scope>
    <source>
        <strain evidence="9">MP104C</strain>
    </source>
</reference>
<dbReference type="Pfam" id="PF13183">
    <property type="entry name" value="Fer4_8"/>
    <property type="match status" value="1"/>
</dbReference>
<keyword evidence="1" id="KW-0813">Transport</keyword>
<dbReference type="Gene3D" id="1.10.1060.10">
    <property type="entry name" value="Alpha-helical ferredoxin"/>
    <property type="match status" value="1"/>
</dbReference>
<keyword evidence="5" id="KW-0408">Iron</keyword>
<name>B1I1P9_DESAP</name>
<gene>
    <name evidence="8" type="ordered locus">Daud_0093</name>
</gene>
<dbReference type="OrthoDB" id="9786127at2"/>
<keyword evidence="4" id="KW-0249">Electron transport</keyword>
<accession>B1I1P9</accession>
<dbReference type="Pfam" id="PF02754">
    <property type="entry name" value="CCG"/>
    <property type="match status" value="1"/>
</dbReference>
<evidence type="ECO:0000259" key="7">
    <source>
        <dbReference type="PROSITE" id="PS51379"/>
    </source>
</evidence>
<dbReference type="EMBL" id="CP000860">
    <property type="protein sequence ID" value="ACA58661.1"/>
    <property type="molecule type" value="Genomic_DNA"/>
</dbReference>
<protein>
    <recommendedName>
        <fullName evidence="7">4Fe-4S ferredoxin-type domain-containing protein</fullName>
    </recommendedName>
</protein>
<keyword evidence="2" id="KW-0004">4Fe-4S</keyword>
<evidence type="ECO:0000256" key="2">
    <source>
        <dbReference type="ARBA" id="ARBA00022485"/>
    </source>
</evidence>
<reference evidence="8 9" key="2">
    <citation type="journal article" date="2008" name="Science">
        <title>Environmental genomics reveals a single-species ecosystem deep within Earth.</title>
        <authorList>
            <person name="Chivian D."/>
            <person name="Brodie E.L."/>
            <person name="Alm E.J."/>
            <person name="Culley D.E."/>
            <person name="Dehal P.S."/>
            <person name="Desantis T.Z."/>
            <person name="Gihring T.M."/>
            <person name="Lapidus A."/>
            <person name="Lin L.H."/>
            <person name="Lowry S.R."/>
            <person name="Moser D.P."/>
            <person name="Richardson P.M."/>
            <person name="Southam G."/>
            <person name="Wanger G."/>
            <person name="Pratt L.M."/>
            <person name="Andersen G.L."/>
            <person name="Hazen T.C."/>
            <person name="Brockman F.J."/>
            <person name="Arkin A.P."/>
            <person name="Onstott T.C."/>
        </authorList>
    </citation>
    <scope>NUCLEOTIDE SEQUENCE [LARGE SCALE GENOMIC DNA]</scope>
    <source>
        <strain evidence="8 9">MP104C</strain>
    </source>
</reference>
<dbReference type="GO" id="GO:0046872">
    <property type="term" value="F:metal ion binding"/>
    <property type="evidence" value="ECO:0007669"/>
    <property type="project" value="UniProtKB-KW"/>
</dbReference>
<dbReference type="AlphaFoldDB" id="B1I1P9"/>
<evidence type="ECO:0000256" key="3">
    <source>
        <dbReference type="ARBA" id="ARBA00022723"/>
    </source>
</evidence>
<dbReference type="PROSITE" id="PS51379">
    <property type="entry name" value="4FE4S_FER_2"/>
    <property type="match status" value="1"/>
</dbReference>
<evidence type="ECO:0000256" key="4">
    <source>
        <dbReference type="ARBA" id="ARBA00022982"/>
    </source>
</evidence>
<dbReference type="KEGG" id="dau:Daud_0093"/>
<sequence>MEAKKLSEVRDPNFRDEISQKMCFHTEEGKFDLNYCLACGTCAAACYFTDLVENHDPRKFMRKVALGLKDEVLNDRFVWLCNMCGRCTMHCPGKVPLPAVVRTVRGQFGLTAPGRLQEVADLHMRVGNQMEITEEEFMETIEWMQEELQEEFGDSSLTIPVNVEGAEILFLPHPREIKYYPEDIKSWTKIFWNAKESWTLSSKAFDVTNFGLFNGRDDEAKKIMDFVVDEMRRLGVKRCVMTECGHGYWAFVWGKKVWYKEGEVPWEFEHMVGWMANLIKTGKIKVDKTKNPYVVTIHDPCNTVRKGGLIEEGRYILENVAEKFVDMWPNREYNYCCGGGAGALPMGTVVKKERMAKGKLKADQMMATGAEICCAPCHNCYDQLNDINKEYNLGMKIKHLHHLVEHALIWPEDGPRPKQEEEE</sequence>
<dbReference type="InterPro" id="IPR009051">
    <property type="entry name" value="Helical_ferredxn"/>
</dbReference>
<proteinExistence type="predicted"/>
<dbReference type="HOGENOM" id="CLU_023081_6_1_9"/>
<dbReference type="InterPro" id="IPR017896">
    <property type="entry name" value="4Fe4S_Fe-S-bd"/>
</dbReference>
<organism evidence="8 9">
    <name type="scientific">Desulforudis audaxviator (strain MP104C)</name>
    <dbReference type="NCBI Taxonomy" id="477974"/>
    <lineage>
        <taxon>Bacteria</taxon>
        <taxon>Bacillati</taxon>
        <taxon>Bacillota</taxon>
        <taxon>Clostridia</taxon>
        <taxon>Thermoanaerobacterales</taxon>
        <taxon>Candidatus Desulforudaceae</taxon>
        <taxon>Candidatus Desulforudis</taxon>
    </lineage>
</organism>
<dbReference type="eggNOG" id="COG0247">
    <property type="taxonomic scope" value="Bacteria"/>
</dbReference>